<feature type="region of interest" description="Disordered" evidence="2">
    <location>
        <begin position="108"/>
        <end position="149"/>
    </location>
</feature>
<protein>
    <submittedName>
        <fullName evidence="3">Uncharacterized protein</fullName>
    </submittedName>
</protein>
<reference evidence="3" key="1">
    <citation type="submission" date="2023-07" db="EMBL/GenBank/DDBJ databases">
        <authorList>
            <consortium name="AG Swart"/>
            <person name="Singh M."/>
            <person name="Singh A."/>
            <person name="Seah K."/>
            <person name="Emmerich C."/>
        </authorList>
    </citation>
    <scope>NUCLEOTIDE SEQUENCE</scope>
    <source>
        <strain evidence="3">DP1</strain>
    </source>
</reference>
<evidence type="ECO:0000256" key="1">
    <source>
        <dbReference type="SAM" id="Coils"/>
    </source>
</evidence>
<dbReference type="AlphaFoldDB" id="A0AAD1UJZ5"/>
<organism evidence="3 4">
    <name type="scientific">Euplotes crassus</name>
    <dbReference type="NCBI Taxonomy" id="5936"/>
    <lineage>
        <taxon>Eukaryota</taxon>
        <taxon>Sar</taxon>
        <taxon>Alveolata</taxon>
        <taxon>Ciliophora</taxon>
        <taxon>Intramacronucleata</taxon>
        <taxon>Spirotrichea</taxon>
        <taxon>Hypotrichia</taxon>
        <taxon>Euplotida</taxon>
        <taxon>Euplotidae</taxon>
        <taxon>Moneuplotes</taxon>
    </lineage>
</organism>
<keyword evidence="4" id="KW-1185">Reference proteome</keyword>
<comment type="caution">
    <text evidence="3">The sequence shown here is derived from an EMBL/GenBank/DDBJ whole genome shotgun (WGS) entry which is preliminary data.</text>
</comment>
<accession>A0AAD1UJZ5</accession>
<keyword evidence="1" id="KW-0175">Coiled coil</keyword>
<proteinExistence type="predicted"/>
<feature type="compositionally biased region" description="Basic and acidic residues" evidence="2">
    <location>
        <begin position="417"/>
        <end position="431"/>
    </location>
</feature>
<dbReference type="Proteomes" id="UP001295684">
    <property type="component" value="Unassembled WGS sequence"/>
</dbReference>
<dbReference type="EMBL" id="CAMPGE010009296">
    <property type="protein sequence ID" value="CAI2368167.1"/>
    <property type="molecule type" value="Genomic_DNA"/>
</dbReference>
<evidence type="ECO:0000313" key="3">
    <source>
        <dbReference type="EMBL" id="CAI2368167.1"/>
    </source>
</evidence>
<feature type="coiled-coil region" evidence="1">
    <location>
        <begin position="327"/>
        <end position="365"/>
    </location>
</feature>
<sequence>MSRLANQEKMIQAYTGRSPSPSCHNYSRVHLASKHIETPENHETSFDTISRARNDYSPVLPSISPNSSKIKVNFLKKNMSIANQVVRSYRSFSRRHAYNLKYEVTGSSENNDYDLQKDGSSTNAASSPKSKRKKNRPLMSRTSKSAVPERVIQVKPIQGREMLESILETKETEKKLIDMKNRVGKLINERKKALSNIRLAKTRCSYIGKINVSKDRDKSAKHKFRQMMTQKMQEQREEIARRRKQMRENIANSKKAKIEENWLKKQTEKEAKIAKAMEAQEKALEDMSRVTKLKKSVLSHKKNKTNKLVYLSNSKNDMNQIRYHLKNEKLAETRGSHEEQIEQLKKEEEKLIKELEKTMQKQEVVESEANSPSKLRRAPSLNIDAKFAMLKEKISDPKKLKAMLKMKESATSFYSKDSLDREASIKLSKDE</sequence>
<gene>
    <name evidence="3" type="ORF">ECRASSUSDP1_LOCUS9457</name>
</gene>
<name>A0AAD1UJZ5_EUPCR</name>
<evidence type="ECO:0000313" key="4">
    <source>
        <dbReference type="Proteomes" id="UP001295684"/>
    </source>
</evidence>
<evidence type="ECO:0000256" key="2">
    <source>
        <dbReference type="SAM" id="MobiDB-lite"/>
    </source>
</evidence>
<feature type="region of interest" description="Disordered" evidence="2">
    <location>
        <begin position="412"/>
        <end position="431"/>
    </location>
</feature>
<feature type="coiled-coil region" evidence="1">
    <location>
        <begin position="225"/>
        <end position="256"/>
    </location>
</feature>